<comment type="caution">
    <text evidence="2">The sequence shown here is derived from an EMBL/GenBank/DDBJ whole genome shotgun (WGS) entry which is preliminary data.</text>
</comment>
<evidence type="ECO:0000256" key="1">
    <source>
        <dbReference type="PROSITE-ProRule" id="PRU01011"/>
    </source>
</evidence>
<dbReference type="SUPFAM" id="SSF50923">
    <property type="entry name" value="Hemopexin-like domain"/>
    <property type="match status" value="1"/>
</dbReference>
<dbReference type="AlphaFoldDB" id="A0AAD9MUD1"/>
<organism evidence="2 3">
    <name type="scientific">Paralvinella palmiformis</name>
    <dbReference type="NCBI Taxonomy" id="53620"/>
    <lineage>
        <taxon>Eukaryota</taxon>
        <taxon>Metazoa</taxon>
        <taxon>Spiralia</taxon>
        <taxon>Lophotrochozoa</taxon>
        <taxon>Annelida</taxon>
        <taxon>Polychaeta</taxon>
        <taxon>Sedentaria</taxon>
        <taxon>Canalipalpata</taxon>
        <taxon>Terebellida</taxon>
        <taxon>Terebelliformia</taxon>
        <taxon>Alvinellidae</taxon>
        <taxon>Paralvinella</taxon>
    </lineage>
</organism>
<dbReference type="PROSITE" id="PS51642">
    <property type="entry name" value="HEMOPEXIN_2"/>
    <property type="match status" value="1"/>
</dbReference>
<dbReference type="Gene3D" id="2.110.10.10">
    <property type="entry name" value="Hemopexin-like domain"/>
    <property type="match status" value="1"/>
</dbReference>
<gene>
    <name evidence="2" type="ORF">LSH36_758g01079</name>
</gene>
<dbReference type="InterPro" id="IPR018487">
    <property type="entry name" value="Hemopexin-like_repeat"/>
</dbReference>
<keyword evidence="3" id="KW-1185">Reference proteome</keyword>
<evidence type="ECO:0000313" key="3">
    <source>
        <dbReference type="Proteomes" id="UP001208570"/>
    </source>
</evidence>
<dbReference type="EMBL" id="JAODUP010000758">
    <property type="protein sequence ID" value="KAK2144428.1"/>
    <property type="molecule type" value="Genomic_DNA"/>
</dbReference>
<proteinExistence type="predicted"/>
<reference evidence="2" key="1">
    <citation type="journal article" date="2023" name="Mol. Biol. Evol.">
        <title>Third-Generation Sequencing Reveals the Adaptive Role of the Epigenome in Three Deep-Sea Polychaetes.</title>
        <authorList>
            <person name="Perez M."/>
            <person name="Aroh O."/>
            <person name="Sun Y."/>
            <person name="Lan Y."/>
            <person name="Juniper S.K."/>
            <person name="Young C.R."/>
            <person name="Angers B."/>
            <person name="Qian P.Y."/>
        </authorList>
    </citation>
    <scope>NUCLEOTIDE SEQUENCE</scope>
    <source>
        <strain evidence="2">P08H-3</strain>
    </source>
</reference>
<feature type="repeat" description="Hemopexin" evidence="1">
    <location>
        <begin position="288"/>
        <end position="339"/>
    </location>
</feature>
<dbReference type="InterPro" id="IPR036375">
    <property type="entry name" value="Hemopexin-like_dom_sf"/>
</dbReference>
<accession>A0AAD9MUD1</accession>
<name>A0AAD9MUD1_9ANNE</name>
<sequence>MVGGAPNGQTEIHAINRRTYVVELGYDFSPCRRVKHIMVSWFGFVLLFYTFRHAKATVDGNDARQQLYSLISADSTVASGDIKRTLNLPSLQHCAAYCTLETWCLSYGVQPLNTKQVACYLSSSSRPTTLSQTGSVLYGISKTTLPTSDCTDPPLDNSSLYTCNQATPFEASAMLRMGSNRAILFTSDNQYIKCSSMNNIVEQGAEYCNKMVNVVGDPKIDPNRNRFLVGPPDAAVGYIRSNMVECRYYLFKGNLVYCYQHLDNEPWMTPCSSWTSMTIQSRFGSGIPSDVDDVFGNFNYNHDFYFLKNNIVYLSTGNTTTGSLASGYPKHIHDLHPTFLCGITGVQLGLNEGEYYYTKGKHVYKETNGVVYYKRVRINGDTVTKLLIVISNLVCGLIDLSFKV</sequence>
<protein>
    <submittedName>
        <fullName evidence="2">Uncharacterized protein</fullName>
    </submittedName>
</protein>
<evidence type="ECO:0000313" key="2">
    <source>
        <dbReference type="EMBL" id="KAK2144428.1"/>
    </source>
</evidence>
<dbReference type="Proteomes" id="UP001208570">
    <property type="component" value="Unassembled WGS sequence"/>
</dbReference>